<evidence type="ECO:0000256" key="5">
    <source>
        <dbReference type="ARBA" id="ARBA00023002"/>
    </source>
</evidence>
<evidence type="ECO:0000256" key="6">
    <source>
        <dbReference type="ARBA" id="ARBA00023141"/>
    </source>
</evidence>
<dbReference type="EC" id="1.1.1.25" evidence="2 8"/>
<dbReference type="Gene3D" id="3.40.50.720">
    <property type="entry name" value="NAD(P)-binding Rossmann-like Domain"/>
    <property type="match status" value="1"/>
</dbReference>
<comment type="caution">
    <text evidence="12">The sequence shown here is derived from an EMBL/GenBank/DDBJ whole genome shotgun (WGS) entry which is preliminary data.</text>
</comment>
<feature type="binding site" evidence="8">
    <location>
        <position position="116"/>
    </location>
    <ligand>
        <name>shikimate</name>
        <dbReference type="ChEBI" id="CHEBI:36208"/>
    </ligand>
</feature>
<evidence type="ECO:0000256" key="2">
    <source>
        <dbReference type="ARBA" id="ARBA00012962"/>
    </source>
</evidence>
<reference evidence="12 13" key="1">
    <citation type="submission" date="2022-02" db="EMBL/GenBank/DDBJ databases">
        <title>Genome sequence data of Kingella unionensis sp. nov. strain CICC 24913 (CCUG 75125).</title>
        <authorList>
            <person name="Xiao M."/>
        </authorList>
    </citation>
    <scope>NUCLEOTIDE SEQUENCE [LARGE SCALE GENOMIC DNA]</scope>
    <source>
        <strain evidence="12 13">CICC 24913</strain>
    </source>
</reference>
<keyword evidence="13" id="KW-1185">Reference proteome</keyword>
<dbReference type="InterPro" id="IPR013708">
    <property type="entry name" value="Shikimate_DH-bd_N"/>
</dbReference>
<dbReference type="InterPro" id="IPR036291">
    <property type="entry name" value="NAD(P)-bd_dom_sf"/>
</dbReference>
<evidence type="ECO:0000256" key="4">
    <source>
        <dbReference type="ARBA" id="ARBA00022857"/>
    </source>
</evidence>
<feature type="binding site" evidence="8">
    <location>
        <position position="249"/>
    </location>
    <ligand>
        <name>NADP(+)</name>
        <dbReference type="ChEBI" id="CHEBI:58349"/>
    </ligand>
</feature>
<dbReference type="HAMAP" id="MF_00222">
    <property type="entry name" value="Shikimate_DH_AroE"/>
    <property type="match status" value="1"/>
</dbReference>
<dbReference type="Gene3D" id="3.40.50.10860">
    <property type="entry name" value="Leucine Dehydrogenase, chain A, domain 1"/>
    <property type="match status" value="1"/>
</dbReference>
<feature type="binding site" evidence="8">
    <location>
        <begin position="141"/>
        <end position="145"/>
    </location>
    <ligand>
        <name>NADP(+)</name>
        <dbReference type="ChEBI" id="CHEBI:58349"/>
    </ligand>
</feature>
<feature type="binding site" evidence="8">
    <location>
        <position position="227"/>
    </location>
    <ligand>
        <name>shikimate</name>
        <dbReference type="ChEBI" id="CHEBI:36208"/>
    </ligand>
</feature>
<evidence type="ECO:0000256" key="3">
    <source>
        <dbReference type="ARBA" id="ARBA00022605"/>
    </source>
</evidence>
<comment type="caution">
    <text evidence="8">Lacks conserved residue(s) required for the propagation of feature annotation.</text>
</comment>
<name>A0ABS9NMG4_9NEIS</name>
<evidence type="ECO:0000256" key="8">
    <source>
        <dbReference type="HAMAP-Rule" id="MF_00222"/>
    </source>
</evidence>
<evidence type="ECO:0000313" key="12">
    <source>
        <dbReference type="EMBL" id="MCG6503984.1"/>
    </source>
</evidence>
<dbReference type="NCBIfam" id="TIGR00507">
    <property type="entry name" value="aroE"/>
    <property type="match status" value="1"/>
</dbReference>
<comment type="similarity">
    <text evidence="8">Belongs to the shikimate dehydrogenase family.</text>
</comment>
<feature type="active site" description="Proton acceptor" evidence="8">
    <location>
        <position position="72"/>
    </location>
</feature>
<protein>
    <recommendedName>
        <fullName evidence="2 8">Shikimate dehydrogenase (NADP(+))</fullName>
        <shortName evidence="8">SDH</shortName>
        <ecNumber evidence="2 8">1.1.1.25</ecNumber>
    </recommendedName>
</protein>
<dbReference type="InterPro" id="IPR022893">
    <property type="entry name" value="Shikimate_DH_fam"/>
</dbReference>
<accession>A0ABS9NMG4</accession>
<dbReference type="InterPro" id="IPR041121">
    <property type="entry name" value="SDH_C"/>
</dbReference>
<dbReference type="Proteomes" id="UP001298424">
    <property type="component" value="Unassembled WGS sequence"/>
</dbReference>
<evidence type="ECO:0000313" key="13">
    <source>
        <dbReference type="Proteomes" id="UP001298424"/>
    </source>
</evidence>
<organism evidence="12 13">
    <name type="scientific">Kingella pumchi</name>
    <dbReference type="NCBI Taxonomy" id="2779506"/>
    <lineage>
        <taxon>Bacteria</taxon>
        <taxon>Pseudomonadati</taxon>
        <taxon>Pseudomonadota</taxon>
        <taxon>Betaproteobacteria</taxon>
        <taxon>Neisseriales</taxon>
        <taxon>Neisseriaceae</taxon>
        <taxon>Kingella</taxon>
    </lineage>
</organism>
<feature type="binding site" evidence="8">
    <location>
        <position position="225"/>
    </location>
    <ligand>
        <name>NADP(+)</name>
        <dbReference type="ChEBI" id="CHEBI:58349"/>
    </ligand>
</feature>
<feature type="domain" description="Shikimate dehydrogenase substrate binding N-terminal" evidence="10">
    <location>
        <begin position="11"/>
        <end position="94"/>
    </location>
</feature>
<evidence type="ECO:0000256" key="7">
    <source>
        <dbReference type="ARBA" id="ARBA00049442"/>
    </source>
</evidence>
<evidence type="ECO:0000256" key="1">
    <source>
        <dbReference type="ARBA" id="ARBA00004871"/>
    </source>
</evidence>
<proteinExistence type="inferred from homology"/>
<comment type="pathway">
    <text evidence="1 8">Metabolic intermediate biosynthesis; chorismate biosynthesis; chorismate from D-erythrose 4-phosphate and phosphoenolpyruvate: step 4/7.</text>
</comment>
<feature type="domain" description="Quinate/shikimate 5-dehydrogenase/glutamyl-tRNA reductase" evidence="9">
    <location>
        <begin position="125"/>
        <end position="202"/>
    </location>
</feature>
<evidence type="ECO:0000259" key="11">
    <source>
        <dbReference type="Pfam" id="PF18317"/>
    </source>
</evidence>
<dbReference type="Pfam" id="PF08501">
    <property type="entry name" value="Shikimate_dh_N"/>
    <property type="match status" value="1"/>
</dbReference>
<gene>
    <name evidence="8 12" type="primary">aroE</name>
    <name evidence="12" type="ORF">MB824_05685</name>
</gene>
<dbReference type="EMBL" id="JAKOOW010000023">
    <property type="protein sequence ID" value="MCG6503984.1"/>
    <property type="molecule type" value="Genomic_DNA"/>
</dbReference>
<dbReference type="PANTHER" id="PTHR21089">
    <property type="entry name" value="SHIKIMATE DEHYDROGENASE"/>
    <property type="match status" value="1"/>
</dbReference>
<dbReference type="NCBIfam" id="NF001310">
    <property type="entry name" value="PRK00258.1-2"/>
    <property type="match status" value="1"/>
</dbReference>
<feature type="domain" description="SDH C-terminal" evidence="11">
    <location>
        <begin position="249"/>
        <end position="279"/>
    </location>
</feature>
<dbReference type="PANTHER" id="PTHR21089:SF1">
    <property type="entry name" value="BIFUNCTIONAL 3-DEHYDROQUINATE DEHYDRATASE_SHIKIMATE DEHYDROGENASE, CHLOROPLASTIC"/>
    <property type="match status" value="1"/>
</dbReference>
<dbReference type="RefSeq" id="WP_238746664.1">
    <property type="nucleotide sequence ID" value="NZ_JAKOOW010000023.1"/>
</dbReference>
<comment type="catalytic activity">
    <reaction evidence="7 8">
        <text>shikimate + NADP(+) = 3-dehydroshikimate + NADPH + H(+)</text>
        <dbReference type="Rhea" id="RHEA:17737"/>
        <dbReference type="ChEBI" id="CHEBI:15378"/>
        <dbReference type="ChEBI" id="CHEBI:16630"/>
        <dbReference type="ChEBI" id="CHEBI:36208"/>
        <dbReference type="ChEBI" id="CHEBI:57783"/>
        <dbReference type="ChEBI" id="CHEBI:58349"/>
        <dbReference type="EC" id="1.1.1.25"/>
    </reaction>
</comment>
<feature type="binding site" evidence="8">
    <location>
        <position position="256"/>
    </location>
    <ligand>
        <name>shikimate</name>
        <dbReference type="ChEBI" id="CHEBI:36208"/>
    </ligand>
</feature>
<keyword evidence="6 8" id="KW-0057">Aromatic amino acid biosynthesis</keyword>
<dbReference type="InterPro" id="IPR011342">
    <property type="entry name" value="Shikimate_DH"/>
</dbReference>
<dbReference type="SUPFAM" id="SSF53223">
    <property type="entry name" value="Aminoacid dehydrogenase-like, N-terminal domain"/>
    <property type="match status" value="1"/>
</dbReference>
<comment type="function">
    <text evidence="8">Involved in the biosynthesis of the chorismate, which leads to the biosynthesis of aromatic amino acids. Catalyzes the reversible NADPH linked reduction of 3-dehydroshikimate (DHSA) to yield shikimate (SA).</text>
</comment>
<keyword evidence="4 8" id="KW-0521">NADP</keyword>
<dbReference type="Pfam" id="PF01488">
    <property type="entry name" value="Shikimate_DH"/>
    <property type="match status" value="1"/>
</dbReference>
<dbReference type="Pfam" id="PF18317">
    <property type="entry name" value="SDH_C"/>
    <property type="match status" value="1"/>
</dbReference>
<dbReference type="InterPro" id="IPR006151">
    <property type="entry name" value="Shikm_DH/Glu-tRNA_Rdtase"/>
</dbReference>
<evidence type="ECO:0000259" key="9">
    <source>
        <dbReference type="Pfam" id="PF01488"/>
    </source>
</evidence>
<comment type="subunit">
    <text evidence="8">Homodimer.</text>
</comment>
<keyword evidence="5 8" id="KW-0560">Oxidoreductase</keyword>
<feature type="binding site" evidence="8">
    <location>
        <position position="68"/>
    </location>
    <ligand>
        <name>shikimate</name>
        <dbReference type="ChEBI" id="CHEBI:36208"/>
    </ligand>
</feature>
<feature type="binding site" evidence="8">
    <location>
        <position position="93"/>
    </location>
    <ligand>
        <name>shikimate</name>
        <dbReference type="ChEBI" id="CHEBI:36208"/>
    </ligand>
</feature>
<evidence type="ECO:0000259" key="10">
    <source>
        <dbReference type="Pfam" id="PF08501"/>
    </source>
</evidence>
<dbReference type="InterPro" id="IPR046346">
    <property type="entry name" value="Aminoacid_DH-like_N_sf"/>
</dbReference>
<dbReference type="SUPFAM" id="SSF51735">
    <property type="entry name" value="NAD(P)-binding Rossmann-fold domains"/>
    <property type="match status" value="1"/>
</dbReference>
<feature type="binding site" evidence="8">
    <location>
        <position position="84"/>
    </location>
    <ligand>
        <name>NADP(+)</name>
        <dbReference type="ChEBI" id="CHEBI:58349"/>
    </ligand>
</feature>
<keyword evidence="3 8" id="KW-0028">Amino-acid biosynthesis</keyword>
<sequence>MQTQHFAQFAVFGQPVAHSKSPRIHRLFAAQQGQDIDYRALALSDSESDFRAGVDAFFAAGGLGANITVPFKEWACRYADELSERAHAAGAVNTFIRLPAQPESGKAWRVRGDNTDGAGLVRDLADNLGVALEGRRILIIGAGGAARGIVLPLLQGQPESVLIANRSPGRAQALADEFAVEALPLNALAGRRFDIVINATSGSLKGEAPAVPADIFSGCLLAYDLVYAAQPTPFMRQALENGAAAAADGLGMLVEQAAESYFLWRGFRADTAPVIAALREELSQ</sequence>
<feature type="binding site" evidence="8">
    <location>
        <begin position="19"/>
        <end position="21"/>
    </location>
    <ligand>
        <name>shikimate</name>
        <dbReference type="ChEBI" id="CHEBI:36208"/>
    </ligand>
</feature>
<dbReference type="CDD" id="cd01065">
    <property type="entry name" value="NAD_bind_Shikimate_DH"/>
    <property type="match status" value="1"/>
</dbReference>
<dbReference type="GO" id="GO:0004764">
    <property type="term" value="F:shikimate 3-dehydrogenase (NADP+) activity"/>
    <property type="evidence" value="ECO:0007669"/>
    <property type="project" value="UniProtKB-EC"/>
</dbReference>